<dbReference type="AlphaFoldDB" id="A0A1W2BNC5"/>
<dbReference type="Gene3D" id="3.30.70.100">
    <property type="match status" value="1"/>
</dbReference>
<name>A0A1W2BNC5_9RHOB</name>
<dbReference type="InterPro" id="IPR006685">
    <property type="entry name" value="MscS_channel_2nd"/>
</dbReference>
<feature type="transmembrane region" description="Helical" evidence="8">
    <location>
        <begin position="321"/>
        <end position="339"/>
    </location>
</feature>
<evidence type="ECO:0000256" key="8">
    <source>
        <dbReference type="SAM" id="Phobius"/>
    </source>
</evidence>
<feature type="domain" description="Mechanosensitive ion channel MscS C-terminal" evidence="12">
    <location>
        <begin position="672"/>
        <end position="753"/>
    </location>
</feature>
<reference evidence="13 14" key="1">
    <citation type="submission" date="2017-04" db="EMBL/GenBank/DDBJ databases">
        <authorList>
            <person name="Afonso C.L."/>
            <person name="Miller P.J."/>
            <person name="Scott M.A."/>
            <person name="Spackman E."/>
            <person name="Goraichik I."/>
            <person name="Dimitrov K.M."/>
            <person name="Suarez D.L."/>
            <person name="Swayne D.E."/>
        </authorList>
    </citation>
    <scope>NUCLEOTIDE SEQUENCE [LARGE SCALE GENOMIC DNA]</scope>
    <source>
        <strain evidence="13 14">CGMCC 1.12644</strain>
    </source>
</reference>
<feature type="transmembrane region" description="Helical" evidence="8">
    <location>
        <begin position="273"/>
        <end position="293"/>
    </location>
</feature>
<evidence type="ECO:0000256" key="5">
    <source>
        <dbReference type="ARBA" id="ARBA00022989"/>
    </source>
</evidence>
<keyword evidence="3" id="KW-1003">Cell membrane</keyword>
<feature type="transmembrane region" description="Helical" evidence="8">
    <location>
        <begin position="551"/>
        <end position="574"/>
    </location>
</feature>
<evidence type="ECO:0000259" key="12">
    <source>
        <dbReference type="Pfam" id="PF21082"/>
    </source>
</evidence>
<dbReference type="Gene3D" id="1.10.287.1260">
    <property type="match status" value="1"/>
</dbReference>
<dbReference type="InterPro" id="IPR011066">
    <property type="entry name" value="MscS_channel_C_sf"/>
</dbReference>
<dbReference type="STRING" id="1387277.SAMN06295998_104200"/>
<evidence type="ECO:0000256" key="7">
    <source>
        <dbReference type="SAM" id="MobiDB-lite"/>
    </source>
</evidence>
<sequence length="815" mass="88207">MPNPLVFFKAALLPLLLVLMLAVQVFAQNPVDYDTWAKQATSAESVVEAESATDTELETLRAGIAKWREQFLAASNVSTPRIDTLQGQIDALGPKPEEGTEEPAELADRRSALNEQMEELRAPLRRAEEAYNRANAIISEIDTIIRERQAAALLELGPSPINPALWPAAIESLLASVNELIVEVEENWASDEKRSQAKAQLPLVLFLLALGLLLMLRGRVWIGGAVKRLRKLTRKGTGVWSFLVSLGQIIVPMVGIIALTLAIFATGMLGERGALLLSAVPGWAMTILGVWWLGDQTFSRMDDVGSLPLDRYRRTEARIDVGILGVLLVAQDVIVKVAAAEEYSIATIAVLKLPIIVLAGIVLFRLGLILRQVGVAQERDNPDTTEAAFRIRMVRLLGQVAMVLAVIGPVMSAIGYANAGEAMIFPTVQTFALLGVLLVLQRFVFDLYALITGRGDEDGDGLLPVLGAFVLTLASLPVLALIWGARVADLTELWARFREGFTFGDTRIAPTDFLTFAIVFVIGYAATRLLQGGLRGSVLPKTKLDIGGQNAIVSGVGYLGIFLAALIAVTATGLDLSSLAIVAGALSVGIGFGLQNIVSNFVSGIILLIERPISEGDWIEVGGTHGTVRSISVRSTRIETFDRYDVIIPNADFVSGRVSNYTRGNALGRIIVPVGVAYGTDTRKVEEVLLRIARFHPLVMLTPAPYVLFKGFGADSMDFEIRAILSDVNEIMGVKTEMNHQIVEAFAKEGFEIPFAQRDVWLRNPETLMQGKGAPQSEAEHVRDDDNKDQSDPVHNPIPSEPNQASSDGDGDGDT</sequence>
<dbReference type="SUPFAM" id="SSF82861">
    <property type="entry name" value="Mechanosensitive channel protein MscS (YggB), transmembrane region"/>
    <property type="match status" value="1"/>
</dbReference>
<dbReference type="GO" id="GO:0005886">
    <property type="term" value="C:plasma membrane"/>
    <property type="evidence" value="ECO:0007669"/>
    <property type="project" value="UniProtKB-SubCell"/>
</dbReference>
<dbReference type="SUPFAM" id="SSF50182">
    <property type="entry name" value="Sm-like ribonucleoproteins"/>
    <property type="match status" value="1"/>
</dbReference>
<dbReference type="PANTHER" id="PTHR30347">
    <property type="entry name" value="POTASSIUM CHANNEL RELATED"/>
    <property type="match status" value="1"/>
</dbReference>
<evidence type="ECO:0000313" key="14">
    <source>
        <dbReference type="Proteomes" id="UP000192330"/>
    </source>
</evidence>
<feature type="transmembrane region" description="Helical" evidence="8">
    <location>
        <begin position="580"/>
        <end position="609"/>
    </location>
</feature>
<dbReference type="EMBL" id="FWYD01000004">
    <property type="protein sequence ID" value="SMC74380.1"/>
    <property type="molecule type" value="Genomic_DNA"/>
</dbReference>
<feature type="compositionally biased region" description="Basic and acidic residues" evidence="7">
    <location>
        <begin position="778"/>
        <end position="792"/>
    </location>
</feature>
<keyword evidence="5 8" id="KW-1133">Transmembrane helix</keyword>
<dbReference type="InterPro" id="IPR011014">
    <property type="entry name" value="MscS_channel_TM-2"/>
</dbReference>
<evidence type="ECO:0000256" key="2">
    <source>
        <dbReference type="ARBA" id="ARBA00008017"/>
    </source>
</evidence>
<keyword evidence="4 8" id="KW-0812">Transmembrane</keyword>
<dbReference type="Pfam" id="PF00924">
    <property type="entry name" value="MS_channel_2nd"/>
    <property type="match status" value="1"/>
</dbReference>
<dbReference type="GO" id="GO:0008381">
    <property type="term" value="F:mechanosensitive monoatomic ion channel activity"/>
    <property type="evidence" value="ECO:0007669"/>
    <property type="project" value="UniProtKB-ARBA"/>
</dbReference>
<dbReference type="InterPro" id="IPR010920">
    <property type="entry name" value="LSM_dom_sf"/>
</dbReference>
<evidence type="ECO:0000313" key="13">
    <source>
        <dbReference type="EMBL" id="SMC74380.1"/>
    </source>
</evidence>
<feature type="transmembrane region" description="Helical" evidence="8">
    <location>
        <begin position="199"/>
        <end position="218"/>
    </location>
</feature>
<keyword evidence="6 8" id="KW-0472">Membrane</keyword>
<dbReference type="PROSITE" id="PS01246">
    <property type="entry name" value="UPF0003"/>
    <property type="match status" value="1"/>
</dbReference>
<feature type="transmembrane region" description="Helical" evidence="8">
    <location>
        <begin position="463"/>
        <end position="485"/>
    </location>
</feature>
<dbReference type="SUPFAM" id="SSF82689">
    <property type="entry name" value="Mechanosensitive channel protein MscS (YggB), C-terminal domain"/>
    <property type="match status" value="1"/>
</dbReference>
<keyword evidence="14" id="KW-1185">Reference proteome</keyword>
<dbReference type="Pfam" id="PF12607">
    <property type="entry name" value="DUF3772"/>
    <property type="match status" value="1"/>
</dbReference>
<dbReference type="RefSeq" id="WP_084352624.1">
    <property type="nucleotide sequence ID" value="NZ_FWYD01000004.1"/>
</dbReference>
<dbReference type="InterPro" id="IPR022249">
    <property type="entry name" value="DUF3772"/>
</dbReference>
<dbReference type="InterPro" id="IPR006686">
    <property type="entry name" value="MscS_channel_CS"/>
</dbReference>
<keyword evidence="9" id="KW-0732">Signal</keyword>
<dbReference type="InterPro" id="IPR023408">
    <property type="entry name" value="MscS_beta-dom_sf"/>
</dbReference>
<comment type="subcellular location">
    <subcellularLocation>
        <location evidence="1">Cell membrane</location>
        <topology evidence="1">Multi-pass membrane protein</topology>
    </subcellularLocation>
</comment>
<accession>A0A1W2BNC5</accession>
<feature type="transmembrane region" description="Helical" evidence="8">
    <location>
        <begin position="431"/>
        <end position="451"/>
    </location>
</feature>
<comment type="similarity">
    <text evidence="2">Belongs to the MscS (TC 1.A.23) family.</text>
</comment>
<dbReference type="Gene3D" id="2.30.30.60">
    <property type="match status" value="1"/>
</dbReference>
<evidence type="ECO:0000256" key="6">
    <source>
        <dbReference type="ARBA" id="ARBA00023136"/>
    </source>
</evidence>
<feature type="chain" id="PRO_5012438849" evidence="9">
    <location>
        <begin position="28"/>
        <end position="815"/>
    </location>
</feature>
<organism evidence="13 14">
    <name type="scientific">Primorskyibacter flagellatus</name>
    <dbReference type="NCBI Taxonomy" id="1387277"/>
    <lineage>
        <taxon>Bacteria</taxon>
        <taxon>Pseudomonadati</taxon>
        <taxon>Pseudomonadota</taxon>
        <taxon>Alphaproteobacteria</taxon>
        <taxon>Rhodobacterales</taxon>
        <taxon>Roseobacteraceae</taxon>
        <taxon>Primorskyibacter</taxon>
    </lineage>
</organism>
<feature type="transmembrane region" description="Helical" evidence="8">
    <location>
        <begin position="239"/>
        <end position="267"/>
    </location>
</feature>
<feature type="transmembrane region" description="Helical" evidence="8">
    <location>
        <begin position="345"/>
        <end position="364"/>
    </location>
</feature>
<feature type="region of interest" description="Disordered" evidence="7">
    <location>
        <begin position="768"/>
        <end position="815"/>
    </location>
</feature>
<feature type="domain" description="DUF3772" evidence="11">
    <location>
        <begin position="124"/>
        <end position="172"/>
    </location>
</feature>
<dbReference type="InterPro" id="IPR049278">
    <property type="entry name" value="MS_channel_C"/>
</dbReference>
<protein>
    <submittedName>
        <fullName evidence="13">Small-conductance mechanosensitive channel</fullName>
    </submittedName>
</protein>
<feature type="signal peptide" evidence="9">
    <location>
        <begin position="1"/>
        <end position="27"/>
    </location>
</feature>
<feature type="transmembrane region" description="Helical" evidence="8">
    <location>
        <begin position="513"/>
        <end position="530"/>
    </location>
</feature>
<evidence type="ECO:0000256" key="4">
    <source>
        <dbReference type="ARBA" id="ARBA00022692"/>
    </source>
</evidence>
<evidence type="ECO:0000256" key="9">
    <source>
        <dbReference type="SAM" id="SignalP"/>
    </source>
</evidence>
<feature type="domain" description="Mechanosensitive ion channel MscS" evidence="10">
    <location>
        <begin position="596"/>
        <end position="663"/>
    </location>
</feature>
<dbReference type="OrthoDB" id="9799209at2"/>
<feature type="transmembrane region" description="Helical" evidence="8">
    <location>
        <begin position="400"/>
        <end position="419"/>
    </location>
</feature>
<dbReference type="PANTHER" id="PTHR30347:SF1">
    <property type="entry name" value="MECHANOSENSITIVE CHANNEL MSCK"/>
    <property type="match status" value="1"/>
</dbReference>
<dbReference type="Pfam" id="PF21082">
    <property type="entry name" value="MS_channel_3rd"/>
    <property type="match status" value="1"/>
</dbReference>
<dbReference type="InterPro" id="IPR052702">
    <property type="entry name" value="MscS-like_channel"/>
</dbReference>
<evidence type="ECO:0000256" key="3">
    <source>
        <dbReference type="ARBA" id="ARBA00022475"/>
    </source>
</evidence>
<dbReference type="Proteomes" id="UP000192330">
    <property type="component" value="Unassembled WGS sequence"/>
</dbReference>
<evidence type="ECO:0000259" key="11">
    <source>
        <dbReference type="Pfam" id="PF12607"/>
    </source>
</evidence>
<gene>
    <name evidence="13" type="ORF">SAMN06295998_104200</name>
</gene>
<evidence type="ECO:0000259" key="10">
    <source>
        <dbReference type="Pfam" id="PF00924"/>
    </source>
</evidence>
<proteinExistence type="inferred from homology"/>
<evidence type="ECO:0000256" key="1">
    <source>
        <dbReference type="ARBA" id="ARBA00004651"/>
    </source>
</evidence>